<organism evidence="2 3">
    <name type="scientific">Synaphobranchus kaupii</name>
    <name type="common">Kaup's arrowtooth eel</name>
    <dbReference type="NCBI Taxonomy" id="118154"/>
    <lineage>
        <taxon>Eukaryota</taxon>
        <taxon>Metazoa</taxon>
        <taxon>Chordata</taxon>
        <taxon>Craniata</taxon>
        <taxon>Vertebrata</taxon>
        <taxon>Euteleostomi</taxon>
        <taxon>Actinopterygii</taxon>
        <taxon>Neopterygii</taxon>
        <taxon>Teleostei</taxon>
        <taxon>Anguilliformes</taxon>
        <taxon>Synaphobranchidae</taxon>
        <taxon>Synaphobranchus</taxon>
    </lineage>
</organism>
<feature type="compositionally biased region" description="Polar residues" evidence="1">
    <location>
        <begin position="1"/>
        <end position="15"/>
    </location>
</feature>
<feature type="compositionally biased region" description="Polar residues" evidence="1">
    <location>
        <begin position="70"/>
        <end position="81"/>
    </location>
</feature>
<evidence type="ECO:0000313" key="2">
    <source>
        <dbReference type="EMBL" id="KAJ8380669.1"/>
    </source>
</evidence>
<proteinExistence type="predicted"/>
<sequence length="163" mass="17340">MYFNPNQNPVQSNRDGSTHHSRTVQNPKCVEAKAQGTHCTVEAAKPDRTEGAPPSGVFWGSQPPKEVTAVKNSCSPATSPLPSDPCCLHEGPAKLEEEAGQGGNFRGGAQRATSAASPSPLPPPRSAQTSASERHPPSLIGWLQKRGHKREPADKPRKPLLSL</sequence>
<dbReference type="EMBL" id="JAINUF010000001">
    <property type="protein sequence ID" value="KAJ8380669.1"/>
    <property type="molecule type" value="Genomic_DNA"/>
</dbReference>
<keyword evidence="3" id="KW-1185">Reference proteome</keyword>
<feature type="region of interest" description="Disordered" evidence="1">
    <location>
        <begin position="1"/>
        <end position="163"/>
    </location>
</feature>
<gene>
    <name evidence="2" type="ORF">SKAU_G00014470</name>
</gene>
<name>A0A9Q1JDT9_SYNKA</name>
<reference evidence="2" key="1">
    <citation type="journal article" date="2023" name="Science">
        <title>Genome structures resolve the early diversification of teleost fishes.</title>
        <authorList>
            <person name="Parey E."/>
            <person name="Louis A."/>
            <person name="Montfort J."/>
            <person name="Bouchez O."/>
            <person name="Roques C."/>
            <person name="Iampietro C."/>
            <person name="Lluch J."/>
            <person name="Castinel A."/>
            <person name="Donnadieu C."/>
            <person name="Desvignes T."/>
            <person name="Floi Bucao C."/>
            <person name="Jouanno E."/>
            <person name="Wen M."/>
            <person name="Mejri S."/>
            <person name="Dirks R."/>
            <person name="Jansen H."/>
            <person name="Henkel C."/>
            <person name="Chen W.J."/>
            <person name="Zahm M."/>
            <person name="Cabau C."/>
            <person name="Klopp C."/>
            <person name="Thompson A.W."/>
            <person name="Robinson-Rechavi M."/>
            <person name="Braasch I."/>
            <person name="Lecointre G."/>
            <person name="Bobe J."/>
            <person name="Postlethwait J.H."/>
            <person name="Berthelot C."/>
            <person name="Roest Crollius H."/>
            <person name="Guiguen Y."/>
        </authorList>
    </citation>
    <scope>NUCLEOTIDE SEQUENCE</scope>
    <source>
        <strain evidence="2">WJC10195</strain>
    </source>
</reference>
<dbReference type="Proteomes" id="UP001152622">
    <property type="component" value="Chromosome 1"/>
</dbReference>
<comment type="caution">
    <text evidence="2">The sequence shown here is derived from an EMBL/GenBank/DDBJ whole genome shotgun (WGS) entry which is preliminary data.</text>
</comment>
<evidence type="ECO:0000313" key="3">
    <source>
        <dbReference type="Proteomes" id="UP001152622"/>
    </source>
</evidence>
<evidence type="ECO:0000256" key="1">
    <source>
        <dbReference type="SAM" id="MobiDB-lite"/>
    </source>
</evidence>
<dbReference type="AlphaFoldDB" id="A0A9Q1JDT9"/>
<protein>
    <submittedName>
        <fullName evidence="2">Uncharacterized protein</fullName>
    </submittedName>
</protein>
<accession>A0A9Q1JDT9</accession>